<dbReference type="STRING" id="153721.MYP_2852"/>
<dbReference type="NCBIfam" id="TIGR03558">
    <property type="entry name" value="oxido_grp_1"/>
    <property type="match status" value="1"/>
</dbReference>
<dbReference type="AlphaFoldDB" id="A0A098LHK0"/>
<dbReference type="PANTHER" id="PTHR30137">
    <property type="entry name" value="LUCIFERASE-LIKE MONOOXYGENASE"/>
    <property type="match status" value="1"/>
</dbReference>
<reference evidence="4 5" key="1">
    <citation type="submission" date="2014-09" db="EMBL/GenBank/DDBJ databases">
        <title>Sporocytophaga myxococcoides PG-01 genome sequencing.</title>
        <authorList>
            <person name="Liu L."/>
            <person name="Gao P.J."/>
            <person name="Chen G.J."/>
            <person name="Wang L.S."/>
        </authorList>
    </citation>
    <scope>NUCLEOTIDE SEQUENCE [LARGE SCALE GENOMIC DNA]</scope>
    <source>
        <strain evidence="4 5">PG-01</strain>
    </source>
</reference>
<keyword evidence="5" id="KW-1185">Reference proteome</keyword>
<protein>
    <recommendedName>
        <fullName evidence="2">Luciferase-like monooxygenase</fullName>
    </recommendedName>
</protein>
<evidence type="ECO:0000256" key="2">
    <source>
        <dbReference type="ARBA" id="ARBA00074555"/>
    </source>
</evidence>
<organism evidence="4 5">
    <name type="scientific">Sporocytophaga myxococcoides</name>
    <dbReference type="NCBI Taxonomy" id="153721"/>
    <lineage>
        <taxon>Bacteria</taxon>
        <taxon>Pseudomonadati</taxon>
        <taxon>Bacteroidota</taxon>
        <taxon>Cytophagia</taxon>
        <taxon>Cytophagales</taxon>
        <taxon>Cytophagaceae</taxon>
        <taxon>Sporocytophaga</taxon>
    </lineage>
</organism>
<dbReference type="Pfam" id="PF00296">
    <property type="entry name" value="Bac_luciferase"/>
    <property type="match status" value="1"/>
</dbReference>
<proteinExistence type="predicted"/>
<dbReference type="Gene3D" id="3.20.20.30">
    <property type="entry name" value="Luciferase-like domain"/>
    <property type="match status" value="1"/>
</dbReference>
<dbReference type="EMBL" id="BBLT01000005">
    <property type="protein sequence ID" value="GAL85623.1"/>
    <property type="molecule type" value="Genomic_DNA"/>
</dbReference>
<dbReference type="InterPro" id="IPR019949">
    <property type="entry name" value="CmoO-like"/>
</dbReference>
<dbReference type="Proteomes" id="UP000030185">
    <property type="component" value="Unassembled WGS sequence"/>
</dbReference>
<dbReference type="SUPFAM" id="SSF51679">
    <property type="entry name" value="Bacterial luciferase-like"/>
    <property type="match status" value="1"/>
</dbReference>
<dbReference type="InterPro" id="IPR011251">
    <property type="entry name" value="Luciferase-like_dom"/>
</dbReference>
<evidence type="ECO:0000259" key="3">
    <source>
        <dbReference type="Pfam" id="PF00296"/>
    </source>
</evidence>
<dbReference type="eggNOG" id="COG2141">
    <property type="taxonomic scope" value="Bacteria"/>
</dbReference>
<dbReference type="PANTHER" id="PTHR30137:SF20">
    <property type="entry name" value="N-ACETYL-S-ALKYLCYSTEINE MONOOXYGENASE"/>
    <property type="match status" value="1"/>
</dbReference>
<evidence type="ECO:0000313" key="5">
    <source>
        <dbReference type="Proteomes" id="UP000030185"/>
    </source>
</evidence>
<dbReference type="CDD" id="cd00347">
    <property type="entry name" value="Flavin_utilizing_monoxygenases"/>
    <property type="match status" value="1"/>
</dbReference>
<sequence length="362" mass="40765">MYFTLDSWNPCDTRETKLVCAIVEYQYVKDIKMYISVLDQSHIPKGGTAEQALAATVELAKLTDNLGYHRFWVSEHHNMYSVAGSSPEVLLGYLASQTKKIRIGSGGVMLPHYSALKVAENFRILEALAPGRIDLGVGRAPGGDRLTASLLNPHNHFSEQDFIEQLQDLQGYLSDSLKSESDKGKVLATPVVKGIPEQWVLSSSGQSGLFAAHLGMAFAFAHFINPNGGARAVEVYRNYFKPSEQLRIPRVLVALFMFCSDSKERNEQVKAVLNYRFLQLETKGRFDPVTFEEIKDVKYSPAEEQRITFNSHRFAIGTPEELRKQLTILADEYDVNEIMAVNAAFDFEDRLKSYELFSSVFR</sequence>
<name>A0A098LHK0_9BACT</name>
<accession>A0A098LHK0</accession>
<evidence type="ECO:0000313" key="4">
    <source>
        <dbReference type="EMBL" id="GAL85623.1"/>
    </source>
</evidence>
<dbReference type="InterPro" id="IPR050766">
    <property type="entry name" value="Bact_Lucif_Oxidored"/>
</dbReference>
<comment type="similarity">
    <text evidence="1">To bacterial alkanal monooxygenase alpha and beta chains.</text>
</comment>
<comment type="caution">
    <text evidence="4">The sequence shown here is derived from an EMBL/GenBank/DDBJ whole genome shotgun (WGS) entry which is preliminary data.</text>
</comment>
<dbReference type="GO" id="GO:0016705">
    <property type="term" value="F:oxidoreductase activity, acting on paired donors, with incorporation or reduction of molecular oxygen"/>
    <property type="evidence" value="ECO:0007669"/>
    <property type="project" value="InterPro"/>
</dbReference>
<dbReference type="GO" id="GO:0005829">
    <property type="term" value="C:cytosol"/>
    <property type="evidence" value="ECO:0007669"/>
    <property type="project" value="TreeGrafter"/>
</dbReference>
<dbReference type="FunFam" id="3.20.20.30:FF:000002">
    <property type="entry name" value="LLM class flavin-dependent oxidoreductase"/>
    <property type="match status" value="1"/>
</dbReference>
<feature type="domain" description="Luciferase-like" evidence="3">
    <location>
        <begin position="33"/>
        <end position="326"/>
    </location>
</feature>
<dbReference type="InterPro" id="IPR036661">
    <property type="entry name" value="Luciferase-like_sf"/>
</dbReference>
<evidence type="ECO:0000256" key="1">
    <source>
        <dbReference type="ARBA" id="ARBA00007789"/>
    </source>
</evidence>
<gene>
    <name evidence="4" type="ORF">MYP_2852</name>
</gene>